<dbReference type="Gene3D" id="3.30.420.40">
    <property type="match status" value="2"/>
</dbReference>
<dbReference type="GO" id="GO:0005524">
    <property type="term" value="F:ATP binding"/>
    <property type="evidence" value="ECO:0007669"/>
    <property type="project" value="UniProtKB-KW"/>
</dbReference>
<dbReference type="GO" id="GO:0005829">
    <property type="term" value="C:cytosol"/>
    <property type="evidence" value="ECO:0007669"/>
    <property type="project" value="TreeGrafter"/>
</dbReference>
<dbReference type="GO" id="GO:0140662">
    <property type="term" value="F:ATP-dependent protein folding chaperone"/>
    <property type="evidence" value="ECO:0007669"/>
    <property type="project" value="InterPro"/>
</dbReference>
<reference evidence="7" key="2">
    <citation type="journal article" date="2017" name="Genome Announc.">
        <title>Genome sequences of Cyberlindnera fabianii 65, Pichia kudriavzevii 129, and Saccharomyces cerevisiae 131 isolated from fermented masau fruits in Zimbabwe.</title>
        <authorList>
            <person name="van Rijswijck I.M.H."/>
            <person name="Derks M.F.L."/>
            <person name="Abee T."/>
            <person name="de Ridder D."/>
            <person name="Smid E.J."/>
        </authorList>
    </citation>
    <scope>NUCLEOTIDE SEQUENCE [LARGE SCALE GENOMIC DNA]</scope>
    <source>
        <strain evidence="7">65</strain>
    </source>
</reference>
<dbReference type="InterPro" id="IPR013126">
    <property type="entry name" value="Hsp_70_fam"/>
</dbReference>
<feature type="region of interest" description="Disordered" evidence="4">
    <location>
        <begin position="457"/>
        <end position="482"/>
    </location>
</feature>
<evidence type="ECO:0000256" key="3">
    <source>
        <dbReference type="ARBA" id="ARBA00022840"/>
    </source>
</evidence>
<evidence type="ECO:0000256" key="4">
    <source>
        <dbReference type="SAM" id="MobiDB-lite"/>
    </source>
</evidence>
<dbReference type="VEuPathDB" id="FungiDB:BON22_4450"/>
<name>A0A061APN5_CYBFA</name>
<dbReference type="EMBL" id="LK052888">
    <property type="protein sequence ID" value="CDR39468.1"/>
    <property type="molecule type" value="Genomic_DNA"/>
</dbReference>
<dbReference type="InterPro" id="IPR043129">
    <property type="entry name" value="ATPase_NBD"/>
</dbReference>
<dbReference type="Gene3D" id="3.90.640.10">
    <property type="entry name" value="Actin, Chain A, domain 4"/>
    <property type="match status" value="1"/>
</dbReference>
<protein>
    <submittedName>
        <fullName evidence="5">CYFA0S03e03686g1_1</fullName>
    </submittedName>
    <submittedName>
        <fullName evidence="6">Ribosome-associated complex subunit SSZ1</fullName>
    </submittedName>
</protein>
<evidence type="ECO:0000313" key="6">
    <source>
        <dbReference type="EMBL" id="ONH65667.1"/>
    </source>
</evidence>
<dbReference type="SUPFAM" id="SSF100920">
    <property type="entry name" value="Heat shock protein 70kD (HSP70), peptide-binding domain"/>
    <property type="match status" value="1"/>
</dbReference>
<evidence type="ECO:0000256" key="2">
    <source>
        <dbReference type="ARBA" id="ARBA00022741"/>
    </source>
</evidence>
<sequence>MAYIGISFGNTTSSIAAPSKDGSIEVIANPDGERAIPSALAYIGDDEYHGGQALAHLIRNPQNTIVNFRDFLGQTYENVDATLTERSAKAKDINGAVGFEVAVSDEKTLSYTAKQVTVRHLEQLKAAAKDYLGKEIEGSVIAVPTNFTDKQKEELLSAANEAGLNVMQLINEPSAALLSHVSQDDRLTEDKTYVVADFGGVRSDAAVISVRGGILTILATAHDYELGGDQLDAALSEFLAKEFEKKYKADPRKTARSLAKLKDASILARKTLSNVSSATISIESLADGIDFHTTINRLRFELTARNVLSQMTGFVEDVVKKANLDVLDIDEVVLVGGVSNTPKLASNVGLLFPESTTIIAPSTSTKASFPEEWVARGASIQASLLENFDAEDIKESQSPVVVNTQHLVNAIGLVGANNEFISVLKAETTYPIRRTLSLDCPKGDVLLTVVEGQATIKETTLEPPARDEDDEDDDDYSDEEPEVVKEKVFVPGTKLAEIAVRDVTTDKLEVIFNITKDGVLSVSAREPRQGSVAFKGEITF</sequence>
<dbReference type="FunFam" id="3.90.640.10:FF:000010">
    <property type="entry name" value="heat shock 70 kDa protein 14"/>
    <property type="match status" value="1"/>
</dbReference>
<evidence type="ECO:0000313" key="5">
    <source>
        <dbReference type="EMBL" id="CDR39468.1"/>
    </source>
</evidence>
<dbReference type="SUPFAM" id="SSF53067">
    <property type="entry name" value="Actin-like ATPase domain"/>
    <property type="match status" value="2"/>
</dbReference>
<dbReference type="STRING" id="36022.A0A061APN5"/>
<dbReference type="PANTHER" id="PTHR45639:SF32">
    <property type="entry name" value="HEAT SHOCK PROTEIN PDR13"/>
    <property type="match status" value="1"/>
</dbReference>
<accession>A0A061APN5</accession>
<dbReference type="AlphaFoldDB" id="A0A061APN5"/>
<dbReference type="Proteomes" id="UP000189513">
    <property type="component" value="Unassembled WGS sequence"/>
</dbReference>
<keyword evidence="3" id="KW-0067">ATP-binding</keyword>
<keyword evidence="7" id="KW-1185">Reference proteome</keyword>
<proteinExistence type="inferred from homology"/>
<evidence type="ECO:0000256" key="1">
    <source>
        <dbReference type="ARBA" id="ARBA00007381"/>
    </source>
</evidence>
<reference evidence="6" key="3">
    <citation type="submission" date="2017-01" db="EMBL/GenBank/DDBJ databases">
        <authorList>
            <person name="Mah S.A."/>
            <person name="Swanson W.J."/>
            <person name="Moy G.W."/>
            <person name="Vacquier V.D."/>
        </authorList>
    </citation>
    <scope>NUCLEOTIDE SEQUENCE [LARGE SCALE GENOMIC DNA]</scope>
    <source>
        <strain evidence="6">65</strain>
    </source>
</reference>
<dbReference type="PANTHER" id="PTHR45639">
    <property type="entry name" value="HSC70CB, ISOFORM G-RELATED"/>
    <property type="match status" value="1"/>
</dbReference>
<reference evidence="5" key="1">
    <citation type="journal article" date="2014" name="Genome Announc.">
        <title>Genome sequence of the yeast Cyberlindnera fabianii (Hansenula fabianii).</title>
        <authorList>
            <person name="Freel K.C."/>
            <person name="Sarilar V."/>
            <person name="Neuveglise C."/>
            <person name="Devillers H."/>
            <person name="Friedrich A."/>
            <person name="Schacherer J."/>
        </authorList>
    </citation>
    <scope>NUCLEOTIDE SEQUENCE</scope>
    <source>
        <strain evidence="5">YJS4271</strain>
    </source>
</reference>
<evidence type="ECO:0000313" key="7">
    <source>
        <dbReference type="Proteomes" id="UP000189513"/>
    </source>
</evidence>
<feature type="compositionally biased region" description="Acidic residues" evidence="4">
    <location>
        <begin position="467"/>
        <end position="481"/>
    </location>
</feature>
<dbReference type="PRINTS" id="PR00301">
    <property type="entry name" value="HEATSHOCK70"/>
</dbReference>
<dbReference type="EMBL" id="MPUK01000010">
    <property type="protein sequence ID" value="ONH65667.1"/>
    <property type="molecule type" value="Genomic_DNA"/>
</dbReference>
<keyword evidence="2" id="KW-0547">Nucleotide-binding</keyword>
<dbReference type="OrthoDB" id="29851at2759"/>
<dbReference type="InterPro" id="IPR029047">
    <property type="entry name" value="HSP70_peptide-bd_sf"/>
</dbReference>
<dbReference type="Pfam" id="PF00012">
    <property type="entry name" value="HSP70"/>
    <property type="match status" value="1"/>
</dbReference>
<gene>
    <name evidence="6" type="ORF">BON22_4450</name>
    <name evidence="5" type="ORF">CYFA0S_03e03686g</name>
</gene>
<dbReference type="Gene3D" id="3.30.30.30">
    <property type="match status" value="1"/>
</dbReference>
<organism evidence="5">
    <name type="scientific">Cyberlindnera fabianii</name>
    <name type="common">Yeast</name>
    <name type="synonym">Hansenula fabianii</name>
    <dbReference type="NCBI Taxonomy" id="36022"/>
    <lineage>
        <taxon>Eukaryota</taxon>
        <taxon>Fungi</taxon>
        <taxon>Dikarya</taxon>
        <taxon>Ascomycota</taxon>
        <taxon>Saccharomycotina</taxon>
        <taxon>Saccharomycetes</taxon>
        <taxon>Phaffomycetales</taxon>
        <taxon>Phaffomycetaceae</taxon>
        <taxon>Cyberlindnera</taxon>
    </lineage>
</organism>
<comment type="similarity">
    <text evidence="1">Belongs to the heat shock protein 70 family.</text>
</comment>
<dbReference type="GO" id="GO:0005634">
    <property type="term" value="C:nucleus"/>
    <property type="evidence" value="ECO:0007669"/>
    <property type="project" value="TreeGrafter"/>
</dbReference>
<dbReference type="OMA" id="DQVLMDH"/>